<evidence type="ECO:0000313" key="6">
    <source>
        <dbReference type="EMBL" id="KAF3884396.1"/>
    </source>
</evidence>
<evidence type="ECO:0000256" key="2">
    <source>
        <dbReference type="ARBA" id="ARBA00022553"/>
    </source>
</evidence>
<dbReference type="InterPro" id="IPR036291">
    <property type="entry name" value="NAD(P)-bd_dom_sf"/>
</dbReference>
<dbReference type="EMBL" id="JHEG02000012">
    <property type="protein sequence ID" value="KIE13720.1"/>
    <property type="molecule type" value="Genomic_DNA"/>
</dbReference>
<feature type="domain" description="Carrier" evidence="4">
    <location>
        <begin position="1500"/>
        <end position="1578"/>
    </location>
</feature>
<dbReference type="FunFam" id="3.40.366.10:FF:000002">
    <property type="entry name" value="Probable polyketide synthase 2"/>
    <property type="match status" value="1"/>
</dbReference>
<dbReference type="SUPFAM" id="SSF53901">
    <property type="entry name" value="Thiolase-like"/>
    <property type="match status" value="1"/>
</dbReference>
<dbReference type="SUPFAM" id="SSF52151">
    <property type="entry name" value="FabD/lysophospholipase-like"/>
    <property type="match status" value="1"/>
</dbReference>
<organism evidence="7">
    <name type="scientific">Tolypothrix bouteillei VB521301</name>
    <dbReference type="NCBI Taxonomy" id="1479485"/>
    <lineage>
        <taxon>Bacteria</taxon>
        <taxon>Bacillati</taxon>
        <taxon>Cyanobacteriota</taxon>
        <taxon>Cyanophyceae</taxon>
        <taxon>Nostocales</taxon>
        <taxon>Tolypothrichaceae</taxon>
        <taxon>Tolypothrix</taxon>
    </lineage>
</organism>
<reference evidence="6" key="2">
    <citation type="submission" date="2019-11" db="EMBL/GenBank/DDBJ databases">
        <title>Improved Assembly of Tolypothrix boutellei genome.</title>
        <authorList>
            <person name="Sarangi A.N."/>
            <person name="Mukherjee M."/>
            <person name="Ghosh S."/>
            <person name="Singh D."/>
            <person name="Das A."/>
            <person name="Kant S."/>
            <person name="Prusty A."/>
            <person name="Tripathy S."/>
        </authorList>
    </citation>
    <scope>NUCLEOTIDE SEQUENCE</scope>
    <source>
        <strain evidence="6">VB521301</strain>
    </source>
</reference>
<dbReference type="InterPro" id="IPR020806">
    <property type="entry name" value="PKS_PP-bd"/>
</dbReference>
<protein>
    <submittedName>
        <fullName evidence="7">Short-chain dehydrogenase</fullName>
    </submittedName>
    <submittedName>
        <fullName evidence="6">Type I polyketide synthase</fullName>
    </submittedName>
</protein>
<dbReference type="InterPro" id="IPR016036">
    <property type="entry name" value="Malonyl_transacylase_ACP-bd"/>
</dbReference>
<dbReference type="Gene3D" id="3.30.70.3290">
    <property type="match status" value="1"/>
</dbReference>
<comment type="caution">
    <text evidence="7">The sequence shown here is derived from an EMBL/GenBank/DDBJ whole genome shotgun (WGS) entry which is preliminary data.</text>
</comment>
<dbReference type="SMART" id="SM00823">
    <property type="entry name" value="PKS_PP"/>
    <property type="match status" value="1"/>
</dbReference>
<accession>A0A0C1RNV9</accession>
<dbReference type="SUPFAM" id="SSF55048">
    <property type="entry name" value="Probable ACP-binding domain of malonyl-CoA ACP transacylase"/>
    <property type="match status" value="1"/>
</dbReference>
<dbReference type="InterPro" id="IPR013968">
    <property type="entry name" value="PKS_KR"/>
</dbReference>
<dbReference type="GO" id="GO:0004315">
    <property type="term" value="F:3-oxoacyl-[acyl-carrier-protein] synthase activity"/>
    <property type="evidence" value="ECO:0007669"/>
    <property type="project" value="InterPro"/>
</dbReference>
<dbReference type="GO" id="GO:0031177">
    <property type="term" value="F:phosphopantetheine binding"/>
    <property type="evidence" value="ECO:0007669"/>
    <property type="project" value="InterPro"/>
</dbReference>
<dbReference type="Gene3D" id="3.40.50.720">
    <property type="entry name" value="NAD(P)-binding Rossmann-like Domain"/>
    <property type="match status" value="1"/>
</dbReference>
<evidence type="ECO:0000256" key="1">
    <source>
        <dbReference type="ARBA" id="ARBA00022450"/>
    </source>
</evidence>
<dbReference type="PROSITE" id="PS52004">
    <property type="entry name" value="KS3_2"/>
    <property type="match status" value="1"/>
</dbReference>
<dbReference type="SMART" id="SM00827">
    <property type="entry name" value="PKS_AT"/>
    <property type="match status" value="1"/>
</dbReference>
<reference evidence="7" key="1">
    <citation type="journal article" date="2015" name="Genome Announc.">
        <title>Draft Genome Sequence of Tolypothrix boutellei Strain VB521301.</title>
        <authorList>
            <person name="Chandrababunaidu M.M."/>
            <person name="Singh D."/>
            <person name="Sen D."/>
            <person name="Bhan S."/>
            <person name="Das S."/>
            <person name="Gupta A."/>
            <person name="Adhikary S.P."/>
            <person name="Tripathy S."/>
        </authorList>
    </citation>
    <scope>NUCLEOTIDE SEQUENCE</scope>
    <source>
        <strain evidence="7">VB521301</strain>
    </source>
</reference>
<dbReference type="InterPro" id="IPR009081">
    <property type="entry name" value="PP-bd_ACP"/>
</dbReference>
<dbReference type="GO" id="GO:0006633">
    <property type="term" value="P:fatty acid biosynthetic process"/>
    <property type="evidence" value="ECO:0007669"/>
    <property type="project" value="InterPro"/>
</dbReference>
<dbReference type="SUPFAM" id="SSF47336">
    <property type="entry name" value="ACP-like"/>
    <property type="match status" value="1"/>
</dbReference>
<dbReference type="Pfam" id="PF00698">
    <property type="entry name" value="Acyl_transf_1"/>
    <property type="match status" value="1"/>
</dbReference>
<dbReference type="SMART" id="SM00822">
    <property type="entry name" value="PKS_KR"/>
    <property type="match status" value="1"/>
</dbReference>
<keyword evidence="3" id="KW-0808">Transferase</keyword>
<dbReference type="PANTHER" id="PTHR43775">
    <property type="entry name" value="FATTY ACID SYNTHASE"/>
    <property type="match status" value="1"/>
</dbReference>
<dbReference type="SMART" id="SM00825">
    <property type="entry name" value="PKS_KS"/>
    <property type="match status" value="1"/>
</dbReference>
<dbReference type="Pfam" id="PF02801">
    <property type="entry name" value="Ketoacyl-synt_C"/>
    <property type="match status" value="1"/>
</dbReference>
<dbReference type="InterPro" id="IPR014043">
    <property type="entry name" value="Acyl_transferase_dom"/>
</dbReference>
<dbReference type="RefSeq" id="WP_038071985.1">
    <property type="nucleotide sequence ID" value="NZ_JHEG04000001.1"/>
</dbReference>
<dbReference type="OrthoDB" id="499075at2"/>
<dbReference type="CDD" id="cd00833">
    <property type="entry name" value="PKS"/>
    <property type="match status" value="1"/>
</dbReference>
<dbReference type="Pfam" id="PF00109">
    <property type="entry name" value="ketoacyl-synt"/>
    <property type="match status" value="1"/>
</dbReference>
<dbReference type="SUPFAM" id="SSF51735">
    <property type="entry name" value="NAD(P)-binding Rossmann-fold domains"/>
    <property type="match status" value="2"/>
</dbReference>
<dbReference type="CDD" id="cd08955">
    <property type="entry name" value="KR_2_FAS_SDR_x"/>
    <property type="match status" value="1"/>
</dbReference>
<dbReference type="InterPro" id="IPR050091">
    <property type="entry name" value="PKS_NRPS_Biosynth_Enz"/>
</dbReference>
<dbReference type="GO" id="GO:0004312">
    <property type="term" value="F:fatty acid synthase activity"/>
    <property type="evidence" value="ECO:0007669"/>
    <property type="project" value="TreeGrafter"/>
</dbReference>
<dbReference type="InterPro" id="IPR018201">
    <property type="entry name" value="Ketoacyl_synth_AS"/>
</dbReference>
<dbReference type="Pfam" id="PF21394">
    <property type="entry name" value="Beta-ketacyl_N"/>
    <property type="match status" value="1"/>
</dbReference>
<evidence type="ECO:0000313" key="8">
    <source>
        <dbReference type="Proteomes" id="UP000029738"/>
    </source>
</evidence>
<dbReference type="Pfam" id="PF08659">
    <property type="entry name" value="KR"/>
    <property type="match status" value="1"/>
</dbReference>
<evidence type="ECO:0000259" key="4">
    <source>
        <dbReference type="PROSITE" id="PS50075"/>
    </source>
</evidence>
<dbReference type="InterPro" id="IPR049490">
    <property type="entry name" value="C883_1060-like_KR_N"/>
</dbReference>
<dbReference type="Gene3D" id="1.10.1200.10">
    <property type="entry name" value="ACP-like"/>
    <property type="match status" value="1"/>
</dbReference>
<keyword evidence="2" id="KW-0597">Phosphoprotein</keyword>
<dbReference type="InterPro" id="IPR016039">
    <property type="entry name" value="Thiolase-like"/>
</dbReference>
<dbReference type="Proteomes" id="UP000029738">
    <property type="component" value="Unassembled WGS sequence"/>
</dbReference>
<dbReference type="InterPro" id="IPR016035">
    <property type="entry name" value="Acyl_Trfase/lysoPLipase"/>
</dbReference>
<dbReference type="PROSITE" id="PS00606">
    <property type="entry name" value="KS3_1"/>
    <property type="match status" value="1"/>
</dbReference>
<proteinExistence type="predicted"/>
<dbReference type="Gene3D" id="3.40.366.10">
    <property type="entry name" value="Malonyl-Coenzyme A Acyl Carrier Protein, domain 2"/>
    <property type="match status" value="1"/>
</dbReference>
<evidence type="ECO:0000256" key="3">
    <source>
        <dbReference type="ARBA" id="ARBA00022679"/>
    </source>
</evidence>
<dbReference type="EMBL" id="JHEG04000001">
    <property type="protein sequence ID" value="KAF3884396.1"/>
    <property type="molecule type" value="Genomic_DNA"/>
</dbReference>
<dbReference type="Gene3D" id="3.40.47.10">
    <property type="match status" value="1"/>
</dbReference>
<evidence type="ECO:0000313" key="7">
    <source>
        <dbReference type="EMBL" id="KIE13720.1"/>
    </source>
</evidence>
<dbReference type="Pfam" id="PF22621">
    <property type="entry name" value="CurL-like_PKS_C"/>
    <property type="match status" value="1"/>
</dbReference>
<dbReference type="PANTHER" id="PTHR43775:SF37">
    <property type="entry name" value="SI:DKEY-61P9.11"/>
    <property type="match status" value="1"/>
</dbReference>
<name>A0A0C1RNV9_9CYAN</name>
<evidence type="ECO:0000259" key="5">
    <source>
        <dbReference type="PROSITE" id="PS52004"/>
    </source>
</evidence>
<dbReference type="InterPro" id="IPR001227">
    <property type="entry name" value="Ac_transferase_dom_sf"/>
</dbReference>
<dbReference type="FunFam" id="3.40.47.10:FF:000019">
    <property type="entry name" value="Polyketide synthase type I"/>
    <property type="match status" value="1"/>
</dbReference>
<keyword evidence="8" id="KW-1185">Reference proteome</keyword>
<dbReference type="PROSITE" id="PS50075">
    <property type="entry name" value="CARRIER"/>
    <property type="match status" value="1"/>
</dbReference>
<dbReference type="InterPro" id="IPR014031">
    <property type="entry name" value="Ketoacyl_synth_C"/>
</dbReference>
<sequence length="1629" mass="178207">MSQLPSDTSQLSALQQSLFVVQKLKSKLTEIENAKTEPIAIIGMSCRFPGGANDPERFWQLLHEGADTISEVPAQRWNINDYYDPNPDALGKMYTRTAGFLNEVDQFDPLFFGISPREAVSLDPQQRLLLEVSWEALENAAQPSNQLSSSQTGIFVGIGQNDYAQLQIKLGDPTRIDAYTGTGNGFCFASGRLSYVLGLQGPNMAIDTACSSSLVAVHLACQSLRAGECNLALAGGVQLILSPETTIFLSKARALSPDGRCKTFDAAADGFGRGEGCGVVVLKRLSDAIANKDNILAVIRGSAINHDGPSSGLTVPNGLAQQKLILKALENAKVEPSQVSYVETHGTGTALGDPIEVESLGAIFGKGRQDNPLIIGSVKTNIGHLEPAAGVAGLMKVVLSFQHNEIPPHPHFKQPNPYINWDELPVVVPTSSIPWFSGEKRRLAGVSSFGMGGTNAHIVLEEPPILETVRAEVERPVHLLTLSAKTEVALKQLALRYNNYLAVNPSADIGDICYTANAGRTHFPHRLSVVASSGAQLREKLANFSAGQTTAEVFQGQSNSLPKIAFLFTGQGSQYVGMGRQLYETAPVFRAAIDRCDEILRSYLEKPLLSVLYPEPGQTSPINQTAYTQPALFAIEYALVQLWQSWGIHPDAVMGHSVGEYVAATVAGVLSLEDGLKLIANRSRLMQTLPPGGEMVAVFSDEAYISKFIDIYTRKVSFAAFNGDSNTVISGDTQAIQAICADLQAAGISTKKLQTSHAFHSPLMEPILAEFREVAEQVTYGAPQLTIISNLTGERLTPQEISSDYWCLHLRCPVQFGKSLKALHAEGYEVFVEIGPKPTLLGMGRNCLPDKIGAWLPSLRPGQEDWRVLLQSLGELYVRGAEVDWSGFDRGYERRRVMLPTYPFQRQRYWVQKAESEHQQTELSSQQTIQTSIVNLLQQGNIAQLTKQLETAGKFSQEQMKILPQMLEVLVKQHQQEIQTTAIKDWLYEIEWQQMPQQTVQQNTQRQAPGTWVVFADASGVGQALGELLQQHGQSCILVYNGKAYQNLKPGIWSINPTSPKDFERLFQEVLRAELPPLKGIVHLWSLEAMPPNALTIPTLESAQNLGCLNVLHLVQTLSQYNELASCQLWLVTRGAIPVKGDVTLAVAQAPLWGLGKVIALEYPELWGGMFDLAPESTGDEATQLLAEIENSLGEDHIAFRERKRYVPRLILKEISKFKQVELSSDSTYLITGGLGALGLRVARWMVSQGARQLVLVGRSAASDAVQSTLRQLEQLGAKVFVAQADVSDEADVVKLLATMNASMPPLRGIVHAAGVSGYKPIKDMDSDTFESVVRPKVLGTWILHQLTQDMKLDFFVNFSSIASVWGSKGQAHYAAANHFLDVLAHHRQGLGLPGLTVNWGPWADGGMVVEEFQRWMSRMGVSGLQPENAIAALEYLMAEGSVQTTVANIDWSLFKEVYEARGKRPLLELLAGQSQKGQQQPSVRHSDILPRLLQAQSDERLHLLVVYLQEQITKVLGFDESLVLNPHQSLLELGLDSLMAVQLKNAIATDLEVNAPVEKIIDGSSIMQLAELLLQELAIANTTPPAPPSSLENELELIKLPIEDGSTSFASLASATKLSQDNWIEGEL</sequence>
<dbReference type="InterPro" id="IPR014030">
    <property type="entry name" value="Ketoacyl_synth_N"/>
</dbReference>
<dbReference type="InterPro" id="IPR020841">
    <property type="entry name" value="PKS_Beta-ketoAc_synthase_dom"/>
</dbReference>
<dbReference type="STRING" id="1479485.DA73_0203445"/>
<feature type="domain" description="Ketosynthase family 3 (KS3)" evidence="5">
    <location>
        <begin position="36"/>
        <end position="462"/>
    </location>
</feature>
<dbReference type="InterPro" id="IPR057326">
    <property type="entry name" value="KR_dom"/>
</dbReference>
<dbReference type="InterPro" id="IPR036736">
    <property type="entry name" value="ACP-like_sf"/>
</dbReference>
<gene>
    <name evidence="7" type="ORF">DA73_0203445</name>
    <name evidence="6" type="ORF">DA73_0400002075</name>
</gene>
<dbReference type="Pfam" id="PF00550">
    <property type="entry name" value="PP-binding"/>
    <property type="match status" value="1"/>
</dbReference>
<keyword evidence="1" id="KW-0596">Phosphopantetheine</keyword>